<evidence type="ECO:0000256" key="1">
    <source>
        <dbReference type="SAM" id="Phobius"/>
    </source>
</evidence>
<dbReference type="InterPro" id="IPR012373">
    <property type="entry name" value="Ferrdict_sens_TM"/>
</dbReference>
<reference evidence="4" key="1">
    <citation type="submission" date="2020-09" db="EMBL/GenBank/DDBJ databases">
        <authorList>
            <person name="Kim M.K."/>
        </authorList>
    </citation>
    <scope>NUCLEOTIDE SEQUENCE</scope>
    <source>
        <strain evidence="4">BT704</strain>
    </source>
</reference>
<dbReference type="Gene3D" id="2.60.120.1440">
    <property type="match status" value="1"/>
</dbReference>
<dbReference type="Pfam" id="PF04773">
    <property type="entry name" value="FecR"/>
    <property type="match status" value="1"/>
</dbReference>
<organism evidence="4 5">
    <name type="scientific">Spirosoma validum</name>
    <dbReference type="NCBI Taxonomy" id="2771355"/>
    <lineage>
        <taxon>Bacteria</taxon>
        <taxon>Pseudomonadati</taxon>
        <taxon>Bacteroidota</taxon>
        <taxon>Cytophagia</taxon>
        <taxon>Cytophagales</taxon>
        <taxon>Cytophagaceae</taxon>
        <taxon>Spirosoma</taxon>
    </lineage>
</organism>
<comment type="caution">
    <text evidence="4">The sequence shown here is derived from an EMBL/GenBank/DDBJ whole genome shotgun (WGS) entry which is preliminary data.</text>
</comment>
<dbReference type="PANTHER" id="PTHR30273">
    <property type="entry name" value="PERIPLASMIC SIGNAL SENSOR AND SIGMA FACTOR ACTIVATOR FECR-RELATED"/>
    <property type="match status" value="1"/>
</dbReference>
<dbReference type="Proteomes" id="UP000653797">
    <property type="component" value="Unassembled WGS sequence"/>
</dbReference>
<name>A0A927GF34_9BACT</name>
<evidence type="ECO:0000313" key="4">
    <source>
        <dbReference type="EMBL" id="MBD2755424.1"/>
    </source>
</evidence>
<dbReference type="PIRSF" id="PIRSF018266">
    <property type="entry name" value="FecR"/>
    <property type="match status" value="1"/>
</dbReference>
<dbReference type="AlphaFoldDB" id="A0A927GF34"/>
<dbReference type="RefSeq" id="WP_191041047.1">
    <property type="nucleotide sequence ID" value="NZ_JACXAA010000008.1"/>
</dbReference>
<evidence type="ECO:0000259" key="3">
    <source>
        <dbReference type="Pfam" id="PF16344"/>
    </source>
</evidence>
<dbReference type="Pfam" id="PF16344">
    <property type="entry name" value="FecR_C"/>
    <property type="match status" value="1"/>
</dbReference>
<sequence>MDNLVNKQLIFEHFANRVTALQRQMIAEWLQHPENKEHYYAWLEEWENRNPQYAIEVETKLQQSVSRLITEQTPLYPQVDPNRPNRFLSVWQWAAVFAGLLLLGGLYTGRSYIEYRSVYTGYGEVRQVDLPDGSTVTLNANSSIRYARFGFGNQARRVHLVGEASFAVKHLSNQAQFVVSTEHNLDVIVLGTVFSVFSRPRGAKVVLQRGKVEIVQTAHRSARHITLKPGDLISLDSSGFLSMKHLPHPDAYAAWQEHQHEFDQTTLSEIAGLLEKTYGMQVTVADSALAQRTVSGTFSTRTATELSRVIADLLDVAVSQKGNQITFTKPLNP</sequence>
<protein>
    <submittedName>
        <fullName evidence="4">FecR domain-containing protein</fullName>
    </submittedName>
</protein>
<dbReference type="GO" id="GO:0016989">
    <property type="term" value="F:sigma factor antagonist activity"/>
    <property type="evidence" value="ECO:0007669"/>
    <property type="project" value="TreeGrafter"/>
</dbReference>
<accession>A0A927GF34</accession>
<keyword evidence="1" id="KW-0472">Membrane</keyword>
<evidence type="ECO:0000259" key="2">
    <source>
        <dbReference type="Pfam" id="PF04773"/>
    </source>
</evidence>
<keyword evidence="5" id="KW-1185">Reference proteome</keyword>
<feature type="domain" description="FecR protein" evidence="2">
    <location>
        <begin position="118"/>
        <end position="213"/>
    </location>
</feature>
<dbReference type="InterPro" id="IPR032508">
    <property type="entry name" value="FecR_C"/>
</dbReference>
<dbReference type="PANTHER" id="PTHR30273:SF2">
    <property type="entry name" value="PROTEIN FECR"/>
    <property type="match status" value="1"/>
</dbReference>
<dbReference type="Gene3D" id="3.55.50.30">
    <property type="match status" value="1"/>
</dbReference>
<feature type="transmembrane region" description="Helical" evidence="1">
    <location>
        <begin position="90"/>
        <end position="109"/>
    </location>
</feature>
<dbReference type="InterPro" id="IPR006860">
    <property type="entry name" value="FecR"/>
</dbReference>
<keyword evidence="1" id="KW-0812">Transmembrane</keyword>
<feature type="domain" description="Protein FecR C-terminal" evidence="3">
    <location>
        <begin position="262"/>
        <end position="326"/>
    </location>
</feature>
<keyword evidence="1" id="KW-1133">Transmembrane helix</keyword>
<evidence type="ECO:0000313" key="5">
    <source>
        <dbReference type="Proteomes" id="UP000653797"/>
    </source>
</evidence>
<proteinExistence type="predicted"/>
<dbReference type="EMBL" id="JACXAA010000008">
    <property type="protein sequence ID" value="MBD2755424.1"/>
    <property type="molecule type" value="Genomic_DNA"/>
</dbReference>
<gene>
    <name evidence="4" type="ORF">IC230_21155</name>
</gene>